<dbReference type="EnsemblPlants" id="Bra003018.1">
    <property type="protein sequence ID" value="Bra003018.1-P"/>
    <property type="gene ID" value="Bra003018"/>
</dbReference>
<name>M4CFN6_BRACM</name>
<proteinExistence type="predicted"/>
<feature type="domain" description="Homogentisate 1,2-dioxygenase N-terminal" evidence="1">
    <location>
        <begin position="17"/>
        <end position="44"/>
    </location>
</feature>
<evidence type="ECO:0000259" key="1">
    <source>
        <dbReference type="Pfam" id="PF20510"/>
    </source>
</evidence>
<dbReference type="AlphaFoldDB" id="M4CFN6"/>
<keyword evidence="3" id="KW-1185">Reference proteome</keyword>
<sequence length="68" mass="7285">MLLPMWEAGNSPLIYLTGYVSEIYGAHFQLPDLGPIGAANGLSCCTKRFSCTNGMVTIDCSCKCNGSY</sequence>
<reference evidence="2 3" key="1">
    <citation type="journal article" date="2011" name="Nat. Genet.">
        <title>The genome of the mesopolyploid crop species Brassica rapa.</title>
        <authorList>
            <consortium name="Brassica rapa Genome Sequencing Project Consortium"/>
            <person name="Wang X."/>
            <person name="Wang H."/>
            <person name="Wang J."/>
            <person name="Sun R."/>
            <person name="Wu J."/>
            <person name="Liu S."/>
            <person name="Bai Y."/>
            <person name="Mun J.H."/>
            <person name="Bancroft I."/>
            <person name="Cheng F."/>
            <person name="Huang S."/>
            <person name="Li X."/>
            <person name="Hua W."/>
            <person name="Wang J."/>
            <person name="Wang X."/>
            <person name="Freeling M."/>
            <person name="Pires J.C."/>
            <person name="Paterson A.H."/>
            <person name="Chalhoub B."/>
            <person name="Wang B."/>
            <person name="Hayward A."/>
            <person name="Sharpe A.G."/>
            <person name="Park B.S."/>
            <person name="Weisshaar B."/>
            <person name="Liu B."/>
            <person name="Li B."/>
            <person name="Liu B."/>
            <person name="Tong C."/>
            <person name="Song C."/>
            <person name="Duran C."/>
            <person name="Peng C."/>
            <person name="Geng C."/>
            <person name="Koh C."/>
            <person name="Lin C."/>
            <person name="Edwards D."/>
            <person name="Mu D."/>
            <person name="Shen D."/>
            <person name="Soumpourou E."/>
            <person name="Li F."/>
            <person name="Fraser F."/>
            <person name="Conant G."/>
            <person name="Lassalle G."/>
            <person name="King G.J."/>
            <person name="Bonnema G."/>
            <person name="Tang H."/>
            <person name="Wang H."/>
            <person name="Belcram H."/>
            <person name="Zhou H."/>
            <person name="Hirakawa H."/>
            <person name="Abe H."/>
            <person name="Guo H."/>
            <person name="Wang H."/>
            <person name="Jin H."/>
            <person name="Parkin I.A."/>
            <person name="Batley J."/>
            <person name="Kim J.S."/>
            <person name="Just J."/>
            <person name="Li J."/>
            <person name="Xu J."/>
            <person name="Deng J."/>
            <person name="Kim J.A."/>
            <person name="Li J."/>
            <person name="Yu J."/>
            <person name="Meng J."/>
            <person name="Wang J."/>
            <person name="Min J."/>
            <person name="Poulain J."/>
            <person name="Wang J."/>
            <person name="Hatakeyama K."/>
            <person name="Wu K."/>
            <person name="Wang L."/>
            <person name="Fang L."/>
            <person name="Trick M."/>
            <person name="Links M.G."/>
            <person name="Zhao M."/>
            <person name="Jin M."/>
            <person name="Ramchiary N."/>
            <person name="Drou N."/>
            <person name="Berkman P.J."/>
            <person name="Cai Q."/>
            <person name="Huang Q."/>
            <person name="Li R."/>
            <person name="Tabata S."/>
            <person name="Cheng S."/>
            <person name="Zhang S."/>
            <person name="Zhang S."/>
            <person name="Huang S."/>
            <person name="Sato S."/>
            <person name="Sun S."/>
            <person name="Kwon S.J."/>
            <person name="Choi S.R."/>
            <person name="Lee T.H."/>
            <person name="Fan W."/>
            <person name="Zhao X."/>
            <person name="Tan X."/>
            <person name="Xu X."/>
            <person name="Wang Y."/>
            <person name="Qiu Y."/>
            <person name="Yin Y."/>
            <person name="Li Y."/>
            <person name="Du Y."/>
            <person name="Liao Y."/>
            <person name="Lim Y."/>
            <person name="Narusaka Y."/>
            <person name="Wang Y."/>
            <person name="Wang Z."/>
            <person name="Li Z."/>
            <person name="Wang Z."/>
            <person name="Xiong Z."/>
            <person name="Zhang Z."/>
        </authorList>
    </citation>
    <scope>NUCLEOTIDE SEQUENCE [LARGE SCALE GENOMIC DNA]</scope>
    <source>
        <strain evidence="2 3">cv. Chiifu-401-42</strain>
    </source>
</reference>
<dbReference type="STRING" id="51351.M4CFN6"/>
<evidence type="ECO:0000313" key="2">
    <source>
        <dbReference type="EnsemblPlants" id="Bra003018.1-P"/>
    </source>
</evidence>
<reference evidence="2" key="3">
    <citation type="submission" date="2023-03" db="UniProtKB">
        <authorList>
            <consortium name="EnsemblPlants"/>
        </authorList>
    </citation>
    <scope>IDENTIFICATION</scope>
    <source>
        <strain evidence="2">cv. Chiifu-401-42</strain>
    </source>
</reference>
<dbReference type="InParanoid" id="M4CFN6"/>
<dbReference type="InterPro" id="IPR046452">
    <property type="entry name" value="HgmA_N"/>
</dbReference>
<evidence type="ECO:0000313" key="3">
    <source>
        <dbReference type="Proteomes" id="UP000011750"/>
    </source>
</evidence>
<dbReference type="HOGENOM" id="CLU_2797541_0_0_1"/>
<dbReference type="Pfam" id="PF20510">
    <property type="entry name" value="HgmA_N"/>
    <property type="match status" value="1"/>
</dbReference>
<dbReference type="Gramene" id="Bra003018.1">
    <property type="protein sequence ID" value="Bra003018.1-P"/>
    <property type="gene ID" value="Bra003018"/>
</dbReference>
<protein>
    <recommendedName>
        <fullName evidence="1">Homogentisate 1,2-dioxygenase N-terminal domain-containing protein</fullName>
    </recommendedName>
</protein>
<reference evidence="2 3" key="2">
    <citation type="journal article" date="2018" name="Hortic Res">
        <title>Improved Brassica rapa reference genome by single-molecule sequencing and chromosome conformation capture technologies.</title>
        <authorList>
            <person name="Zhang L."/>
            <person name="Cai X."/>
            <person name="Wu J."/>
            <person name="Liu M."/>
            <person name="Grob S."/>
            <person name="Cheng F."/>
            <person name="Liang J."/>
            <person name="Cai C."/>
            <person name="Liu Z."/>
            <person name="Liu B."/>
            <person name="Wang F."/>
            <person name="Li S."/>
            <person name="Liu F."/>
            <person name="Li X."/>
            <person name="Cheng L."/>
            <person name="Yang W."/>
            <person name="Li M.H."/>
            <person name="Grossniklaus U."/>
            <person name="Zheng H."/>
            <person name="Wang X."/>
        </authorList>
    </citation>
    <scope>NUCLEOTIDE SEQUENCE [LARGE SCALE GENOMIC DNA]</scope>
    <source>
        <strain evidence="2 3">cv. Chiifu-401-42</strain>
    </source>
</reference>
<dbReference type="Proteomes" id="UP000011750">
    <property type="component" value="Chromosome A10"/>
</dbReference>
<organism evidence="2 3">
    <name type="scientific">Brassica campestris</name>
    <name type="common">Field mustard</name>
    <dbReference type="NCBI Taxonomy" id="3711"/>
    <lineage>
        <taxon>Eukaryota</taxon>
        <taxon>Viridiplantae</taxon>
        <taxon>Streptophyta</taxon>
        <taxon>Embryophyta</taxon>
        <taxon>Tracheophyta</taxon>
        <taxon>Spermatophyta</taxon>
        <taxon>Magnoliopsida</taxon>
        <taxon>eudicotyledons</taxon>
        <taxon>Gunneridae</taxon>
        <taxon>Pentapetalae</taxon>
        <taxon>rosids</taxon>
        <taxon>malvids</taxon>
        <taxon>Brassicales</taxon>
        <taxon>Brassicaceae</taxon>
        <taxon>Brassiceae</taxon>
        <taxon>Brassica</taxon>
    </lineage>
</organism>
<accession>M4CFN6</accession>